<dbReference type="AlphaFoldDB" id="M1MYP0"/>
<keyword evidence="2" id="KW-1185">Reference proteome</keyword>
<evidence type="ECO:0000313" key="2">
    <source>
        <dbReference type="Proteomes" id="UP000011728"/>
    </source>
</evidence>
<name>M1MYP0_9CLOT</name>
<accession>M1MYP0</accession>
<organism evidence="1 2">
    <name type="scientific">Clostridium saccharoperbutylacetonicum N1-4(HMT)</name>
    <dbReference type="NCBI Taxonomy" id="931276"/>
    <lineage>
        <taxon>Bacteria</taxon>
        <taxon>Bacillati</taxon>
        <taxon>Bacillota</taxon>
        <taxon>Clostridia</taxon>
        <taxon>Eubacteriales</taxon>
        <taxon>Clostridiaceae</taxon>
        <taxon>Clostridium</taxon>
    </lineage>
</organism>
<dbReference type="PATRIC" id="fig|931276.5.peg.2776"/>
<proteinExistence type="predicted"/>
<dbReference type="EMBL" id="CP004121">
    <property type="protein sequence ID" value="AGF56527.1"/>
    <property type="molecule type" value="Genomic_DNA"/>
</dbReference>
<gene>
    <name evidence="1" type="ORF">Cspa_c27640</name>
</gene>
<dbReference type="STRING" id="36745.CLSAP_25110"/>
<sequence length="116" mass="14129">MYNCIIWKMVRKEMTEEQVKQELDYLRAQKENPTGNYRKYLVRSYEYILNKSKENNTELAKTNLREMIDYVYEGSPDHMGNELVVNYQKDLKNLGYIKKLKENGEWRVYIIKELDF</sequence>
<evidence type="ECO:0000313" key="1">
    <source>
        <dbReference type="EMBL" id="AGF56527.1"/>
    </source>
</evidence>
<dbReference type="HOGENOM" id="CLU_2092574_0_0_9"/>
<protein>
    <submittedName>
        <fullName evidence="1">Uncharacterized protein</fullName>
    </submittedName>
</protein>
<dbReference type="KEGG" id="csr:Cspa_c27640"/>
<dbReference type="OrthoDB" id="2679207at2"/>
<reference evidence="1 2" key="1">
    <citation type="submission" date="2013-02" db="EMBL/GenBank/DDBJ databases">
        <title>Genome sequence of Clostridium saccharoperbutylacetonicum N1-4(HMT).</title>
        <authorList>
            <person name="Poehlein A."/>
            <person name="Daniel R."/>
        </authorList>
    </citation>
    <scope>NUCLEOTIDE SEQUENCE [LARGE SCALE GENOMIC DNA]</scope>
    <source>
        <strain evidence="2">N1-4(HMT)</strain>
    </source>
</reference>
<dbReference type="Proteomes" id="UP000011728">
    <property type="component" value="Chromosome"/>
</dbReference>